<evidence type="ECO:0000313" key="3">
    <source>
        <dbReference type="Proteomes" id="UP000646827"/>
    </source>
</evidence>
<dbReference type="Gene3D" id="3.30.70.270">
    <property type="match status" value="1"/>
</dbReference>
<dbReference type="InterPro" id="IPR043128">
    <property type="entry name" value="Rev_trsase/Diguanyl_cyclase"/>
</dbReference>
<comment type="caution">
    <text evidence="2">The sequence shown here is derived from an EMBL/GenBank/DDBJ whole genome shotgun (WGS) entry which is preliminary data.</text>
</comment>
<protein>
    <recommendedName>
        <fullName evidence="1">Reverse transcriptase domain-containing protein</fullName>
    </recommendedName>
</protein>
<proteinExistence type="predicted"/>
<dbReference type="AlphaFoldDB" id="A0A8H7VKK4"/>
<accession>A0A8H7VKK4</accession>
<name>A0A8H7VKK4_9FUNG</name>
<dbReference type="Gene3D" id="3.10.10.10">
    <property type="entry name" value="HIV Type 1 Reverse Transcriptase, subunit A, domain 1"/>
    <property type="match status" value="1"/>
</dbReference>
<evidence type="ECO:0000313" key="2">
    <source>
        <dbReference type="EMBL" id="KAG2222337.1"/>
    </source>
</evidence>
<dbReference type="PANTHER" id="PTHR33050:SF7">
    <property type="entry name" value="RIBONUCLEASE H"/>
    <property type="match status" value="1"/>
</dbReference>
<dbReference type="PROSITE" id="PS50878">
    <property type="entry name" value="RT_POL"/>
    <property type="match status" value="1"/>
</dbReference>
<dbReference type="SUPFAM" id="SSF56672">
    <property type="entry name" value="DNA/RNA polymerases"/>
    <property type="match status" value="1"/>
</dbReference>
<dbReference type="InterPro" id="IPR052055">
    <property type="entry name" value="Hepadnavirus_pol/RT"/>
</dbReference>
<dbReference type="Proteomes" id="UP000646827">
    <property type="component" value="Unassembled WGS sequence"/>
</dbReference>
<organism evidence="2 3">
    <name type="scientific">Circinella minor</name>
    <dbReference type="NCBI Taxonomy" id="1195481"/>
    <lineage>
        <taxon>Eukaryota</taxon>
        <taxon>Fungi</taxon>
        <taxon>Fungi incertae sedis</taxon>
        <taxon>Mucoromycota</taxon>
        <taxon>Mucoromycotina</taxon>
        <taxon>Mucoromycetes</taxon>
        <taxon>Mucorales</taxon>
        <taxon>Lichtheimiaceae</taxon>
        <taxon>Circinella</taxon>
    </lineage>
</organism>
<sequence>MAPNNTQAWLPSTAPKEAIQQVPPHTPGFWSHLFLLPKKDGGLRPVLNLRPLNQYLPTIHFKMESWPTITNMIQPGDYLTSIDLKDAFHHIAIHPIHRHLLQFQ</sequence>
<dbReference type="InterPro" id="IPR043502">
    <property type="entry name" value="DNA/RNA_pol_sf"/>
</dbReference>
<dbReference type="EMBL" id="JAEPRB010000085">
    <property type="protein sequence ID" value="KAG2222337.1"/>
    <property type="molecule type" value="Genomic_DNA"/>
</dbReference>
<dbReference type="InterPro" id="IPR000477">
    <property type="entry name" value="RT_dom"/>
</dbReference>
<keyword evidence="3" id="KW-1185">Reference proteome</keyword>
<feature type="domain" description="Reverse transcriptase" evidence="1">
    <location>
        <begin position="17"/>
        <end position="104"/>
    </location>
</feature>
<dbReference type="OrthoDB" id="2289021at2759"/>
<reference evidence="2 3" key="1">
    <citation type="submission" date="2020-12" db="EMBL/GenBank/DDBJ databases">
        <title>Metabolic potential, ecology and presence of endohyphal bacteria is reflected in genomic diversity of Mucoromycotina.</title>
        <authorList>
            <person name="Muszewska A."/>
            <person name="Okrasinska A."/>
            <person name="Steczkiewicz K."/>
            <person name="Drgas O."/>
            <person name="Orlowska M."/>
            <person name="Perlinska-Lenart U."/>
            <person name="Aleksandrzak-Piekarczyk T."/>
            <person name="Szatraj K."/>
            <person name="Zielenkiewicz U."/>
            <person name="Pilsyk S."/>
            <person name="Malc E."/>
            <person name="Mieczkowski P."/>
            <person name="Kruszewska J.S."/>
            <person name="Biernat P."/>
            <person name="Pawlowska J."/>
        </authorList>
    </citation>
    <scope>NUCLEOTIDE SEQUENCE [LARGE SCALE GENOMIC DNA]</scope>
    <source>
        <strain evidence="2 3">CBS 142.35</strain>
    </source>
</reference>
<gene>
    <name evidence="2" type="ORF">INT45_009810</name>
</gene>
<dbReference type="PANTHER" id="PTHR33050">
    <property type="entry name" value="REVERSE TRANSCRIPTASE DOMAIN-CONTAINING PROTEIN"/>
    <property type="match status" value="1"/>
</dbReference>
<evidence type="ECO:0000259" key="1">
    <source>
        <dbReference type="PROSITE" id="PS50878"/>
    </source>
</evidence>